<keyword evidence="4" id="KW-1185">Reference proteome</keyword>
<protein>
    <submittedName>
        <fullName evidence="2">Uncharacterized protein</fullName>
    </submittedName>
</protein>
<sequence length="268" mass="30097">MARRRRAFTAGTLRVAEHTGGPKADPGVETSMDRGLGTVGRPRSKSKTRIAHLKEITISGKVKKKRKRPRSLPVALELQKRQPDKIRGSIRNVMAKQDREAIRFGGVCFARYRPSITWLASGRFIFHLRQSNKSRGLLHSPRVPNVIYVRGVAALQGDRTAIFECTLVASIYPRQRFGRHSNGTITRTHRRSFRPGIGAAPGLDSAENNPRLSFISNLAVGCALNGRDHVQSEDVYHHYFHVSPTFFKSDSLEWNGYVAINVDHRLPI</sequence>
<name>A0AAD7I6Y4_9AGAR</name>
<dbReference type="AlphaFoldDB" id="A0AAD7I6Y4"/>
<organism evidence="2 4">
    <name type="scientific">Mycena metata</name>
    <dbReference type="NCBI Taxonomy" id="1033252"/>
    <lineage>
        <taxon>Eukaryota</taxon>
        <taxon>Fungi</taxon>
        <taxon>Dikarya</taxon>
        <taxon>Basidiomycota</taxon>
        <taxon>Agaricomycotina</taxon>
        <taxon>Agaricomycetes</taxon>
        <taxon>Agaricomycetidae</taxon>
        <taxon>Agaricales</taxon>
        <taxon>Marasmiineae</taxon>
        <taxon>Mycenaceae</taxon>
        <taxon>Mycena</taxon>
    </lineage>
</organism>
<dbReference type="EMBL" id="JARKIB010000121">
    <property type="protein sequence ID" value="KAJ7736447.1"/>
    <property type="molecule type" value="Genomic_DNA"/>
</dbReference>
<proteinExistence type="predicted"/>
<evidence type="ECO:0000256" key="1">
    <source>
        <dbReference type="SAM" id="MobiDB-lite"/>
    </source>
</evidence>
<dbReference type="EMBL" id="JARKIB010000121">
    <property type="protein sequence ID" value="KAJ7736448.1"/>
    <property type="molecule type" value="Genomic_DNA"/>
</dbReference>
<reference evidence="2" key="1">
    <citation type="submission" date="2023-03" db="EMBL/GenBank/DDBJ databases">
        <title>Massive genome expansion in bonnet fungi (Mycena s.s.) driven by repeated elements and novel gene families across ecological guilds.</title>
        <authorList>
            <consortium name="Lawrence Berkeley National Laboratory"/>
            <person name="Harder C.B."/>
            <person name="Miyauchi S."/>
            <person name="Viragh M."/>
            <person name="Kuo A."/>
            <person name="Thoen E."/>
            <person name="Andreopoulos B."/>
            <person name="Lu D."/>
            <person name="Skrede I."/>
            <person name="Drula E."/>
            <person name="Henrissat B."/>
            <person name="Morin E."/>
            <person name="Kohler A."/>
            <person name="Barry K."/>
            <person name="LaButti K."/>
            <person name="Morin E."/>
            <person name="Salamov A."/>
            <person name="Lipzen A."/>
            <person name="Mereny Z."/>
            <person name="Hegedus B."/>
            <person name="Baldrian P."/>
            <person name="Stursova M."/>
            <person name="Weitz H."/>
            <person name="Taylor A."/>
            <person name="Grigoriev I.V."/>
            <person name="Nagy L.G."/>
            <person name="Martin F."/>
            <person name="Kauserud H."/>
        </authorList>
    </citation>
    <scope>NUCLEOTIDE SEQUENCE</scope>
    <source>
        <strain evidence="2">CBHHK182m</strain>
    </source>
</reference>
<evidence type="ECO:0000313" key="3">
    <source>
        <dbReference type="EMBL" id="KAJ7736448.1"/>
    </source>
</evidence>
<evidence type="ECO:0000313" key="4">
    <source>
        <dbReference type="Proteomes" id="UP001215598"/>
    </source>
</evidence>
<comment type="caution">
    <text evidence="2">The sequence shown here is derived from an EMBL/GenBank/DDBJ whole genome shotgun (WGS) entry which is preliminary data.</text>
</comment>
<feature type="region of interest" description="Disordered" evidence="1">
    <location>
        <begin position="1"/>
        <end position="46"/>
    </location>
</feature>
<dbReference type="Proteomes" id="UP001215598">
    <property type="component" value="Unassembled WGS sequence"/>
</dbReference>
<evidence type="ECO:0000313" key="2">
    <source>
        <dbReference type="EMBL" id="KAJ7736447.1"/>
    </source>
</evidence>
<accession>A0AAD7I6Y4</accession>
<gene>
    <name evidence="2" type="ORF">B0H16DRAFT_1466631</name>
    <name evidence="3" type="ORF">B0H16DRAFT_1466632</name>
</gene>